<dbReference type="Pfam" id="PF01497">
    <property type="entry name" value="Peripla_BP_2"/>
    <property type="match status" value="1"/>
</dbReference>
<feature type="domain" description="Fe/B12 periplasmic-binding" evidence="1">
    <location>
        <begin position="3"/>
        <end position="297"/>
    </location>
</feature>
<reference evidence="2" key="1">
    <citation type="submission" date="2020-02" db="EMBL/GenBank/DDBJ databases">
        <authorList>
            <person name="Meier V. D."/>
        </authorList>
    </citation>
    <scope>NUCLEOTIDE SEQUENCE</scope>
    <source>
        <strain evidence="2">AVDCRST_MAG21</strain>
    </source>
</reference>
<protein>
    <submittedName>
        <fullName evidence="2">ABC transporter, substrate-binding protein (Cluster 8, B12/iron complex)</fullName>
    </submittedName>
</protein>
<dbReference type="PANTHER" id="PTHR42860">
    <property type="entry name" value="VITAMIN B12-BINDING PROTEIN"/>
    <property type="match status" value="1"/>
</dbReference>
<dbReference type="InterPro" id="IPR002491">
    <property type="entry name" value="ABC_transptr_periplasmic_BD"/>
</dbReference>
<name>A0A6J4N7L2_9ACTN</name>
<proteinExistence type="predicted"/>
<evidence type="ECO:0000259" key="1">
    <source>
        <dbReference type="PROSITE" id="PS50983"/>
    </source>
</evidence>
<accession>A0A6J4N7L2</accession>
<evidence type="ECO:0000313" key="2">
    <source>
        <dbReference type="EMBL" id="CAA9378212.1"/>
    </source>
</evidence>
<sequence length="297" mass="30848">MVRIVSLLPSTTEILFALGAGDAVVGVTFECDFPPVARQRRIVSTSSLPEGLSPAAVDELVRQRMAAGEDLYHLDEGALATLNADVVVTQDLCAVCAVDVSVVDDALAHLGCAADVVTIDPHTLAEVLASIRRLGAVSGTEAAAETLLHDLRSRLDVVASAVADEPRPRVMVLEWTDPPFAPGHWIPEMVDAAGAVSTLGTAGQKSHRTTWEDIAASRPDVVVSAPCGFDLASSVELAHAVVDAGVLPADVPVWAADANASFARPGPRLVDGVEALSAIAHPAVMGEPDAASARRVR</sequence>
<dbReference type="EMBL" id="CADCUL010000137">
    <property type="protein sequence ID" value="CAA9378212.1"/>
    <property type="molecule type" value="Genomic_DNA"/>
</dbReference>
<dbReference type="SUPFAM" id="SSF53807">
    <property type="entry name" value="Helical backbone' metal receptor"/>
    <property type="match status" value="1"/>
</dbReference>
<gene>
    <name evidence="2" type="ORF">AVDCRST_MAG21-1591</name>
</gene>
<dbReference type="PANTHER" id="PTHR42860:SF1">
    <property type="entry name" value="VITAMIN B12-BINDING PROTEIN"/>
    <property type="match status" value="1"/>
</dbReference>
<dbReference type="PROSITE" id="PS50983">
    <property type="entry name" value="FE_B12_PBP"/>
    <property type="match status" value="1"/>
</dbReference>
<dbReference type="InterPro" id="IPR051030">
    <property type="entry name" value="Vitamin_B12-ABC_binding"/>
</dbReference>
<dbReference type="Gene3D" id="3.40.50.1980">
    <property type="entry name" value="Nitrogenase molybdenum iron protein domain"/>
    <property type="match status" value="2"/>
</dbReference>
<dbReference type="CDD" id="cd01144">
    <property type="entry name" value="BtuF"/>
    <property type="match status" value="1"/>
</dbReference>
<organism evidence="2">
    <name type="scientific">uncultured Nocardioidaceae bacterium</name>
    <dbReference type="NCBI Taxonomy" id="253824"/>
    <lineage>
        <taxon>Bacteria</taxon>
        <taxon>Bacillati</taxon>
        <taxon>Actinomycetota</taxon>
        <taxon>Actinomycetes</taxon>
        <taxon>Propionibacteriales</taxon>
        <taxon>Nocardioidaceae</taxon>
        <taxon>environmental samples</taxon>
    </lineage>
</organism>
<dbReference type="AlphaFoldDB" id="A0A6J4N7L2"/>